<dbReference type="InterPro" id="IPR010652">
    <property type="entry name" value="DUF1232"/>
</dbReference>
<feature type="transmembrane region" description="Helical" evidence="6">
    <location>
        <begin position="85"/>
        <end position="104"/>
    </location>
</feature>
<evidence type="ECO:0000313" key="8">
    <source>
        <dbReference type="EMBL" id="OEY72833.1"/>
    </source>
</evidence>
<comment type="caution">
    <text evidence="9">The sequence shown here is derived from an EMBL/GenBank/DDBJ whole genome shotgun (WGS) entry which is preliminary data.</text>
</comment>
<evidence type="ECO:0000313" key="9">
    <source>
        <dbReference type="EMBL" id="PKD19293.1"/>
    </source>
</evidence>
<reference evidence="9 11" key="1">
    <citation type="submission" date="2015-10" db="EMBL/GenBank/DDBJ databases">
        <title>Draft genome sequence of Salegentibacter salinarum KCTC 12975.</title>
        <authorList>
            <person name="Lin W."/>
            <person name="Zheng Q."/>
        </authorList>
    </citation>
    <scope>NUCLEOTIDE SEQUENCE [LARGE SCALE GENOMIC DNA]</scope>
    <source>
        <strain evidence="9 11">KCTC 12974</strain>
    </source>
</reference>
<accession>A0A2N0TX19</accession>
<dbReference type="Proteomes" id="UP000232533">
    <property type="component" value="Unassembled WGS sequence"/>
</dbReference>
<feature type="region of interest" description="Disordered" evidence="5">
    <location>
        <begin position="1"/>
        <end position="24"/>
    </location>
</feature>
<keyword evidence="10" id="KW-1185">Reference proteome</keyword>
<evidence type="ECO:0000313" key="11">
    <source>
        <dbReference type="Proteomes" id="UP000232533"/>
    </source>
</evidence>
<dbReference type="EMBL" id="MJBR01000013">
    <property type="protein sequence ID" value="OEY72833.1"/>
    <property type="molecule type" value="Genomic_DNA"/>
</dbReference>
<keyword evidence="3 6" id="KW-1133">Transmembrane helix</keyword>
<evidence type="ECO:0000259" key="7">
    <source>
        <dbReference type="Pfam" id="PF06803"/>
    </source>
</evidence>
<proteinExistence type="predicted"/>
<dbReference type="EMBL" id="LKTR01000016">
    <property type="protein sequence ID" value="PKD19293.1"/>
    <property type="molecule type" value="Genomic_DNA"/>
</dbReference>
<gene>
    <name evidence="9" type="ORF">APR40_11340</name>
    <name evidence="8" type="ORF">BHS39_11360</name>
</gene>
<evidence type="ECO:0000256" key="5">
    <source>
        <dbReference type="SAM" id="MobiDB-lite"/>
    </source>
</evidence>
<comment type="subcellular location">
    <subcellularLocation>
        <location evidence="1">Endomembrane system</location>
        <topology evidence="1">Multi-pass membrane protein</topology>
    </subcellularLocation>
</comment>
<keyword evidence="4 6" id="KW-0472">Membrane</keyword>
<dbReference type="Pfam" id="PF06803">
    <property type="entry name" value="DUF1232"/>
    <property type="match status" value="1"/>
</dbReference>
<keyword evidence="2 6" id="KW-0812">Transmembrane</keyword>
<protein>
    <recommendedName>
        <fullName evidence="7">DUF1232 domain-containing protein</fullName>
    </recommendedName>
</protein>
<dbReference type="Proteomes" id="UP000176009">
    <property type="component" value="Unassembled WGS sequence"/>
</dbReference>
<evidence type="ECO:0000256" key="1">
    <source>
        <dbReference type="ARBA" id="ARBA00004127"/>
    </source>
</evidence>
<dbReference type="GO" id="GO:0012505">
    <property type="term" value="C:endomembrane system"/>
    <property type="evidence" value="ECO:0007669"/>
    <property type="project" value="UniProtKB-SubCell"/>
</dbReference>
<evidence type="ECO:0000256" key="6">
    <source>
        <dbReference type="SAM" id="Phobius"/>
    </source>
</evidence>
<evidence type="ECO:0000256" key="3">
    <source>
        <dbReference type="ARBA" id="ARBA00022989"/>
    </source>
</evidence>
<evidence type="ECO:0000313" key="10">
    <source>
        <dbReference type="Proteomes" id="UP000176009"/>
    </source>
</evidence>
<evidence type="ECO:0000256" key="4">
    <source>
        <dbReference type="ARBA" id="ARBA00023136"/>
    </source>
</evidence>
<dbReference type="OrthoDB" id="9800034at2"/>
<reference evidence="8 10" key="2">
    <citation type="submission" date="2016-09" db="EMBL/GenBank/DDBJ databases">
        <title>Genome Sequence of Salegentibacter salarius,Isolated from a Marine Solar Saltern of the Yellow Sea in South Korea.</title>
        <authorList>
            <person name="Zheng Q."/>
            <person name="Liu Y."/>
        </authorList>
    </citation>
    <scope>NUCLEOTIDE SEQUENCE [LARGE SCALE GENOMIC DNA]</scope>
    <source>
        <strain evidence="8 10">KCTC 12974</strain>
    </source>
</reference>
<feature type="compositionally biased region" description="Basic residues" evidence="5">
    <location>
        <begin position="10"/>
        <end position="19"/>
    </location>
</feature>
<name>A0A2N0TX19_9FLAO</name>
<dbReference type="RefSeq" id="WP_070053960.1">
    <property type="nucleotide sequence ID" value="NZ_FVZF01000020.1"/>
</dbReference>
<sequence length="157" mass="18451">MKNKDENKGKNSKKYQKKFKKEDAEKAFNKRKKKFKKEDADKIFDKEENLFEKFLKVSNLKEYYKDFKDLFALFKDYYQGNYKEVPWLVIASIGGTLLYVLSPIDLIPDFIPVVGYLDDAAVFAACLKFVKVDLENYRKWKNSSDADSGRPTTVEVR</sequence>
<dbReference type="AlphaFoldDB" id="A0A2N0TX19"/>
<evidence type="ECO:0000256" key="2">
    <source>
        <dbReference type="ARBA" id="ARBA00022692"/>
    </source>
</evidence>
<feature type="domain" description="DUF1232" evidence="7">
    <location>
        <begin position="90"/>
        <end position="124"/>
    </location>
</feature>
<organism evidence="9 11">
    <name type="scientific">Salegentibacter salarius</name>
    <dbReference type="NCBI Taxonomy" id="435906"/>
    <lineage>
        <taxon>Bacteria</taxon>
        <taxon>Pseudomonadati</taxon>
        <taxon>Bacteroidota</taxon>
        <taxon>Flavobacteriia</taxon>
        <taxon>Flavobacteriales</taxon>
        <taxon>Flavobacteriaceae</taxon>
        <taxon>Salegentibacter</taxon>
    </lineage>
</organism>